<dbReference type="EMBL" id="CP007536">
    <property type="protein sequence ID" value="AIC14614.1"/>
    <property type="molecule type" value="Genomic_DNA"/>
</dbReference>
<accession>A0A060HCZ7</accession>
<dbReference type="STRING" id="926571.NVIE_004210"/>
<evidence type="ECO:0000313" key="2">
    <source>
        <dbReference type="Proteomes" id="UP000027093"/>
    </source>
</evidence>
<evidence type="ECO:0000313" key="1">
    <source>
        <dbReference type="EMBL" id="AIC14614.1"/>
    </source>
</evidence>
<dbReference type="Proteomes" id="UP000027093">
    <property type="component" value="Chromosome"/>
</dbReference>
<keyword evidence="2" id="KW-1185">Reference proteome</keyword>
<protein>
    <submittedName>
        <fullName evidence="1">Uncharacterized protein</fullName>
    </submittedName>
</protein>
<dbReference type="GeneID" id="74945680"/>
<dbReference type="AlphaFoldDB" id="A0A060HCZ7"/>
<gene>
    <name evidence="1" type="ORF">NVIE_004210</name>
</gene>
<organism evidence="1 2">
    <name type="scientific">Nitrososphaera viennensis EN76</name>
    <dbReference type="NCBI Taxonomy" id="926571"/>
    <lineage>
        <taxon>Archaea</taxon>
        <taxon>Nitrososphaerota</taxon>
        <taxon>Nitrososphaeria</taxon>
        <taxon>Nitrososphaerales</taxon>
        <taxon>Nitrososphaeraceae</taxon>
        <taxon>Nitrososphaera</taxon>
    </lineage>
</organism>
<dbReference type="KEGG" id="nvn:NVIE_004210"/>
<dbReference type="HOGENOM" id="CLU_1801759_0_0_2"/>
<reference evidence="1 2" key="1">
    <citation type="journal article" date="2014" name="Int. J. Syst. Evol. Microbiol.">
        <title>Nitrososphaera viennensis gen. nov., sp. nov., an aerobic and mesophilic, ammonia-oxidizing archaeon from soil and a member of the archaeal phylum Thaumarchaeota.</title>
        <authorList>
            <person name="Stieglmeier M."/>
            <person name="Klingl A."/>
            <person name="Alves R.J."/>
            <person name="Rittmann S.K."/>
            <person name="Melcher M."/>
            <person name="Leisch N."/>
            <person name="Schleper C."/>
        </authorList>
    </citation>
    <scope>NUCLEOTIDE SEQUENCE [LARGE SCALE GENOMIC DNA]</scope>
    <source>
        <strain evidence="1">EN76</strain>
    </source>
</reference>
<name>A0A060HCZ7_9ARCH</name>
<sequence>MPPCNKECKVKVYEVRNIRFTTKFPVNGGANCNKTLKGDQKLVDFVKRSVESRTTPIEGHLCAEGCTCDPVGTPKWGNWRKYKFKMTVVDGNNCKFPIAGTYEKRSGVSEGVCVEPEDSEDDYGEVLIAYAGRKTSKPQRRIA</sequence>
<dbReference type="RefSeq" id="WP_075053790.1">
    <property type="nucleotide sequence ID" value="NZ_CP007536.1"/>
</dbReference>
<proteinExistence type="predicted"/>